<dbReference type="OrthoDB" id="271881at2759"/>
<dbReference type="AlphaFoldDB" id="A0A1B2J596"/>
<keyword evidence="10" id="KW-1185">Reference proteome</keyword>
<dbReference type="Pfam" id="PF14881">
    <property type="entry name" value="Tubulin_3"/>
    <property type="match status" value="1"/>
</dbReference>
<dbReference type="Gene3D" id="3.40.50.1440">
    <property type="entry name" value="Tubulin/FtsZ, GTPase domain"/>
    <property type="match status" value="1"/>
</dbReference>
<dbReference type="PANTHER" id="PTHR13391">
    <property type="entry name" value="MITOCHONDRIAL DISTRIBUTION REGULATOR MISATO"/>
    <property type="match status" value="1"/>
</dbReference>
<dbReference type="EMBL" id="CP014584">
    <property type="protein sequence ID" value="ANZ73152.1"/>
    <property type="molecule type" value="Genomic_DNA"/>
</dbReference>
<reference evidence="9 10" key="1">
    <citation type="submission" date="2016-02" db="EMBL/GenBank/DDBJ databases">
        <title>Comparative genomic and transcriptomic foundation for Pichia pastoris.</title>
        <authorList>
            <person name="Love K.R."/>
            <person name="Shah K.A."/>
            <person name="Whittaker C.A."/>
            <person name="Wu J."/>
            <person name="Bartlett M.C."/>
            <person name="Ma D."/>
            <person name="Leeson R.L."/>
            <person name="Priest M."/>
            <person name="Young S.K."/>
            <person name="Love J.C."/>
        </authorList>
    </citation>
    <scope>NUCLEOTIDE SEQUENCE [LARGE SCALE GENOMIC DNA]</scope>
    <source>
        <strain evidence="9 10">ATCC 28485</strain>
    </source>
</reference>
<dbReference type="GO" id="GO:0007005">
    <property type="term" value="P:mitochondrion organization"/>
    <property type="evidence" value="ECO:0007669"/>
    <property type="project" value="InterPro"/>
</dbReference>
<sequence length="447" mass="50944">MQEIFTIGLSNHANHLVTHFFNEQESHFDYTGIGKSDLEPDVFFREVKNGNYVSLTPRALLWDLHGGIGRLPGSQRVSAESPVDANLSLDSDFKVEKIVQPPIPESNYQKTLDENKPVFSVDDTKFWSSYSTMIFDETKIKCLEKWENDQGNGHLRSDDSVKFDDFSVGTDIWKDEGQSFIDNSFRRELEQSDLLDGINLILDVDSAWAGFGAQMLEDIRDELPKKTILGYGLFQKDVNLKRTISRIHGFLGMVDNCSLVVPLFQASDSLYESSAVESVVVSSINGLFNSKAQDRVSMTQFVDSIRLNTNRNIVGDVFWDDKLLSSPICPGKIKNRNQYVYSRSVIYRGNGPTNTSYSNFDYLKSQGTSSRGMNQYKISPLGQPQTFPQIVHNDVYIKLDINTKPRQDLLNMKDIVKRYVSYDEREELVDHLLSLAEEYEYGFIDED</sequence>
<evidence type="ECO:0000256" key="3">
    <source>
        <dbReference type="ARBA" id="ARBA00008507"/>
    </source>
</evidence>
<dbReference type="PANTHER" id="PTHR13391:SF0">
    <property type="entry name" value="PROTEIN MISATO HOMOLOG 1"/>
    <property type="match status" value="1"/>
</dbReference>
<evidence type="ECO:0000259" key="7">
    <source>
        <dbReference type="Pfam" id="PF10644"/>
    </source>
</evidence>
<evidence type="ECO:0000256" key="1">
    <source>
        <dbReference type="ARBA" id="ARBA00003757"/>
    </source>
</evidence>
<protein>
    <recommendedName>
        <fullName evidence="4">Protein DML1</fullName>
    </recommendedName>
    <alternativeName>
        <fullName evidence="5">Protein dml1</fullName>
    </alternativeName>
</protein>
<feature type="domain" description="Misato Segment II tubulin-like" evidence="7">
    <location>
        <begin position="2"/>
        <end position="114"/>
    </location>
</feature>
<evidence type="ECO:0000256" key="6">
    <source>
        <dbReference type="ARBA" id="ARBA00023128"/>
    </source>
</evidence>
<comment type="similarity">
    <text evidence="3">Belongs to the misato family.</text>
</comment>
<name>A0A1B2J596_PICPA</name>
<evidence type="ECO:0000313" key="9">
    <source>
        <dbReference type="EMBL" id="ANZ73152.1"/>
    </source>
</evidence>
<dbReference type="Pfam" id="PF10644">
    <property type="entry name" value="Misat_Tub_SegII"/>
    <property type="match status" value="1"/>
</dbReference>
<comment type="function">
    <text evidence="1">Involved in the partitioning of the mitochondrial organelle and mitochondrial DNA (mtDNA) inheritance.</text>
</comment>
<dbReference type="InterPro" id="IPR036525">
    <property type="entry name" value="Tubulin/FtsZ_GTPase_sf"/>
</dbReference>
<proteinExistence type="inferred from homology"/>
<evidence type="ECO:0000256" key="4">
    <source>
        <dbReference type="ARBA" id="ARBA00014097"/>
    </source>
</evidence>
<evidence type="ECO:0000313" key="10">
    <source>
        <dbReference type="Proteomes" id="UP000094565"/>
    </source>
</evidence>
<evidence type="ECO:0000259" key="8">
    <source>
        <dbReference type="Pfam" id="PF14881"/>
    </source>
</evidence>
<evidence type="ECO:0000256" key="2">
    <source>
        <dbReference type="ARBA" id="ARBA00004173"/>
    </source>
</evidence>
<dbReference type="InterPro" id="IPR049942">
    <property type="entry name" value="DML1/Misato"/>
</dbReference>
<feature type="domain" description="DML1/Misato tubulin" evidence="8">
    <location>
        <begin position="118"/>
        <end position="284"/>
    </location>
</feature>
<dbReference type="InterPro" id="IPR019605">
    <property type="entry name" value="Misato_II_tubulin-like"/>
</dbReference>
<keyword evidence="6" id="KW-0496">Mitochondrion</keyword>
<dbReference type="SUPFAM" id="SSF52490">
    <property type="entry name" value="Tubulin nucleotide-binding domain-like"/>
    <property type="match status" value="1"/>
</dbReference>
<evidence type="ECO:0000256" key="5">
    <source>
        <dbReference type="ARBA" id="ARBA00022030"/>
    </source>
</evidence>
<accession>A0A1B2J596</accession>
<gene>
    <name evidence="9" type="primary">DML1</name>
    <name evidence="9" type="ORF">ATY40_BA7501683</name>
</gene>
<dbReference type="GO" id="GO:0005739">
    <property type="term" value="C:mitochondrion"/>
    <property type="evidence" value="ECO:0007669"/>
    <property type="project" value="UniProtKB-SubCell"/>
</dbReference>
<dbReference type="Proteomes" id="UP000094565">
    <property type="component" value="Chromosome 1"/>
</dbReference>
<dbReference type="InterPro" id="IPR029209">
    <property type="entry name" value="DML1/Misato_tubulin"/>
</dbReference>
<organism evidence="9 10">
    <name type="scientific">Komagataella pastoris</name>
    <name type="common">Yeast</name>
    <name type="synonym">Pichia pastoris</name>
    <dbReference type="NCBI Taxonomy" id="4922"/>
    <lineage>
        <taxon>Eukaryota</taxon>
        <taxon>Fungi</taxon>
        <taxon>Dikarya</taxon>
        <taxon>Ascomycota</taxon>
        <taxon>Saccharomycotina</taxon>
        <taxon>Pichiomycetes</taxon>
        <taxon>Pichiales</taxon>
        <taxon>Pichiaceae</taxon>
        <taxon>Komagataella</taxon>
    </lineage>
</organism>
<comment type="subcellular location">
    <subcellularLocation>
        <location evidence="2">Mitochondrion</location>
    </subcellularLocation>
</comment>